<feature type="signal peptide" evidence="4">
    <location>
        <begin position="1"/>
        <end position="35"/>
    </location>
</feature>
<dbReference type="EMBL" id="FPKU01000001">
    <property type="protein sequence ID" value="SFZ83020.1"/>
    <property type="molecule type" value="Genomic_DNA"/>
</dbReference>
<accession>A0A1K2HWB1</accession>
<dbReference type="InterPro" id="IPR006311">
    <property type="entry name" value="TAT_signal"/>
</dbReference>
<sequence length="421" mass="45707">MTTSAMSLNRRRLLALAGAASGAAILAGMPLPARAQGSGKLTVWVFDQTTSTKLKEGFPLAYPGYELEIVQMPAADLIQRLVIALQGGQGLPDVVQILTRETGALFATGQFMDMTAELEPLRANFPEGILLDNEGELITFIQGPGNMGFWVNRAALETHGLAIDPEGTWADVVAVARELKEKSGGKSHVFIQPPGANGFLMFNGYFNARGGNWWDASGNLVADAELAADTLQFFVDLKTEGLSYDTVWSAPNYWDLIKDNTIVGYTMNYAVGSTNLKRNVPDQSGQWQLVTWPRWNAGEPQRTGNFGGHVYAALRNAPNPQGAKDVVMWWLSEAGIKAQFETVGTLAYAPARDVVDLNIPDPYFGGQTVLSDLISVPFPQFYYQHWTETTSALTNAVDQALSGAKTAREAIDEALAELRAI</sequence>
<dbReference type="PROSITE" id="PS51318">
    <property type="entry name" value="TAT"/>
    <property type="match status" value="1"/>
</dbReference>
<gene>
    <name evidence="5" type="ORF">SAMN02983003_1411</name>
</gene>
<evidence type="ECO:0000256" key="4">
    <source>
        <dbReference type="SAM" id="SignalP"/>
    </source>
</evidence>
<evidence type="ECO:0000313" key="5">
    <source>
        <dbReference type="EMBL" id="SFZ83020.1"/>
    </source>
</evidence>
<evidence type="ECO:0000313" key="6">
    <source>
        <dbReference type="Proteomes" id="UP000183447"/>
    </source>
</evidence>
<dbReference type="GO" id="GO:0042597">
    <property type="term" value="C:periplasmic space"/>
    <property type="evidence" value="ECO:0007669"/>
    <property type="project" value="UniProtKB-SubCell"/>
</dbReference>
<name>A0A1K2HWB1_9HYPH</name>
<dbReference type="InterPro" id="IPR006059">
    <property type="entry name" value="SBP"/>
</dbReference>
<organism evidence="5 6">
    <name type="scientific">Devosia enhydra</name>
    <dbReference type="NCBI Taxonomy" id="665118"/>
    <lineage>
        <taxon>Bacteria</taxon>
        <taxon>Pseudomonadati</taxon>
        <taxon>Pseudomonadota</taxon>
        <taxon>Alphaproteobacteria</taxon>
        <taxon>Hyphomicrobiales</taxon>
        <taxon>Devosiaceae</taxon>
        <taxon>Devosia</taxon>
    </lineage>
</organism>
<dbReference type="PANTHER" id="PTHR43649:SF12">
    <property type="entry name" value="DIACETYLCHITOBIOSE BINDING PROTEIN DASA"/>
    <property type="match status" value="1"/>
</dbReference>
<evidence type="ECO:0000256" key="2">
    <source>
        <dbReference type="ARBA" id="ARBA00008520"/>
    </source>
</evidence>
<feature type="chain" id="PRO_5012905164" evidence="4">
    <location>
        <begin position="36"/>
        <end position="421"/>
    </location>
</feature>
<dbReference type="PANTHER" id="PTHR43649">
    <property type="entry name" value="ARABINOSE-BINDING PROTEIN-RELATED"/>
    <property type="match status" value="1"/>
</dbReference>
<proteinExistence type="inferred from homology"/>
<comment type="similarity">
    <text evidence="2">Belongs to the bacterial solute-binding protein 1 family.</text>
</comment>
<protein>
    <submittedName>
        <fullName evidence="5">ABC-type glycerol-3-phosphate transport system, substrate-binding protein</fullName>
    </submittedName>
</protein>
<dbReference type="Proteomes" id="UP000183447">
    <property type="component" value="Unassembled WGS sequence"/>
</dbReference>
<dbReference type="STRING" id="665118.SAMN02983003_1411"/>
<evidence type="ECO:0000256" key="1">
    <source>
        <dbReference type="ARBA" id="ARBA00004418"/>
    </source>
</evidence>
<dbReference type="Pfam" id="PF01547">
    <property type="entry name" value="SBP_bac_1"/>
    <property type="match status" value="1"/>
</dbReference>
<comment type="subcellular location">
    <subcellularLocation>
        <location evidence="1">Periplasm</location>
    </subcellularLocation>
</comment>
<dbReference type="InterPro" id="IPR050490">
    <property type="entry name" value="Bact_solute-bd_prot1"/>
</dbReference>
<dbReference type="AlphaFoldDB" id="A0A1K2HWB1"/>
<dbReference type="SUPFAM" id="SSF53850">
    <property type="entry name" value="Periplasmic binding protein-like II"/>
    <property type="match status" value="1"/>
</dbReference>
<keyword evidence="4" id="KW-0732">Signal</keyword>
<evidence type="ECO:0000256" key="3">
    <source>
        <dbReference type="ARBA" id="ARBA00022764"/>
    </source>
</evidence>
<reference evidence="5 6" key="1">
    <citation type="submission" date="2016-11" db="EMBL/GenBank/DDBJ databases">
        <authorList>
            <person name="Jaros S."/>
            <person name="Januszkiewicz K."/>
            <person name="Wedrychowicz H."/>
        </authorList>
    </citation>
    <scope>NUCLEOTIDE SEQUENCE [LARGE SCALE GENOMIC DNA]</scope>
    <source>
        <strain evidence="5 6">ATCC 23634</strain>
    </source>
</reference>
<dbReference type="Gene3D" id="3.40.190.10">
    <property type="entry name" value="Periplasmic binding protein-like II"/>
    <property type="match status" value="1"/>
</dbReference>
<keyword evidence="6" id="KW-1185">Reference proteome</keyword>
<keyword evidence="3" id="KW-0574">Periplasm</keyword>
<dbReference type="RefSeq" id="WP_084603298.1">
    <property type="nucleotide sequence ID" value="NZ_FPKU01000001.1"/>
</dbReference>
<dbReference type="OrthoDB" id="2515046at2"/>